<dbReference type="Gene3D" id="3.30.40.10">
    <property type="entry name" value="Zinc/RING finger domain, C3HC4 (zinc finger)"/>
    <property type="match status" value="1"/>
</dbReference>
<keyword evidence="3" id="KW-0862">Zinc</keyword>
<dbReference type="EMBL" id="BPVZ01000064">
    <property type="protein sequence ID" value="GKV24145.1"/>
    <property type="molecule type" value="Genomic_DNA"/>
</dbReference>
<proteinExistence type="predicted"/>
<dbReference type="GO" id="GO:0008270">
    <property type="term" value="F:zinc ion binding"/>
    <property type="evidence" value="ECO:0007669"/>
    <property type="project" value="UniProtKB-KW"/>
</dbReference>
<evidence type="ECO:0000256" key="4">
    <source>
        <dbReference type="SAM" id="MobiDB-lite"/>
    </source>
</evidence>
<name>A0AAV5KHT6_9ROSI</name>
<feature type="region of interest" description="Disordered" evidence="4">
    <location>
        <begin position="50"/>
        <end position="71"/>
    </location>
</feature>
<dbReference type="Proteomes" id="UP001054252">
    <property type="component" value="Unassembled WGS sequence"/>
</dbReference>
<sequence length="71" mass="8048">MPYNPDDLMVQCEGCTDWFHPACIEMTTEDAKKLEHFFCGSCSSESQKLQNSLSASRHPDTKEDGKNYNSL</sequence>
<feature type="domain" description="Zinc finger PHD-type" evidence="5">
    <location>
        <begin position="7"/>
        <end position="43"/>
    </location>
</feature>
<evidence type="ECO:0000259" key="5">
    <source>
        <dbReference type="SMART" id="SM00249"/>
    </source>
</evidence>
<gene>
    <name evidence="6" type="ORF">SLEP1_g33795</name>
</gene>
<keyword evidence="7" id="KW-1185">Reference proteome</keyword>
<dbReference type="InterPro" id="IPR001965">
    <property type="entry name" value="Znf_PHD"/>
</dbReference>
<dbReference type="PANTHER" id="PTHR46364">
    <property type="entry name" value="OS08G0421900 PROTEIN"/>
    <property type="match status" value="1"/>
</dbReference>
<dbReference type="InterPro" id="IPR011011">
    <property type="entry name" value="Znf_FYVE_PHD"/>
</dbReference>
<dbReference type="SUPFAM" id="SSF57903">
    <property type="entry name" value="FYVE/PHD zinc finger"/>
    <property type="match status" value="1"/>
</dbReference>
<comment type="caution">
    <text evidence="6">The sequence shown here is derived from an EMBL/GenBank/DDBJ whole genome shotgun (WGS) entry which is preliminary data.</text>
</comment>
<dbReference type="InterPro" id="IPR019787">
    <property type="entry name" value="Znf_PHD-finger"/>
</dbReference>
<accession>A0AAV5KHT6</accession>
<dbReference type="AlphaFoldDB" id="A0AAV5KHT6"/>
<evidence type="ECO:0000256" key="3">
    <source>
        <dbReference type="ARBA" id="ARBA00022833"/>
    </source>
</evidence>
<organism evidence="6 7">
    <name type="scientific">Rubroshorea leprosula</name>
    <dbReference type="NCBI Taxonomy" id="152421"/>
    <lineage>
        <taxon>Eukaryota</taxon>
        <taxon>Viridiplantae</taxon>
        <taxon>Streptophyta</taxon>
        <taxon>Embryophyta</taxon>
        <taxon>Tracheophyta</taxon>
        <taxon>Spermatophyta</taxon>
        <taxon>Magnoliopsida</taxon>
        <taxon>eudicotyledons</taxon>
        <taxon>Gunneridae</taxon>
        <taxon>Pentapetalae</taxon>
        <taxon>rosids</taxon>
        <taxon>malvids</taxon>
        <taxon>Malvales</taxon>
        <taxon>Dipterocarpaceae</taxon>
        <taxon>Rubroshorea</taxon>
    </lineage>
</organism>
<keyword evidence="2" id="KW-0863">Zinc-finger</keyword>
<evidence type="ECO:0000256" key="1">
    <source>
        <dbReference type="ARBA" id="ARBA00022723"/>
    </source>
</evidence>
<keyword evidence="1" id="KW-0479">Metal-binding</keyword>
<dbReference type="SMART" id="SM00249">
    <property type="entry name" value="PHD"/>
    <property type="match status" value="1"/>
</dbReference>
<dbReference type="InterPro" id="IPR013083">
    <property type="entry name" value="Znf_RING/FYVE/PHD"/>
</dbReference>
<evidence type="ECO:0000313" key="7">
    <source>
        <dbReference type="Proteomes" id="UP001054252"/>
    </source>
</evidence>
<evidence type="ECO:0000256" key="2">
    <source>
        <dbReference type="ARBA" id="ARBA00022771"/>
    </source>
</evidence>
<dbReference type="Pfam" id="PF00628">
    <property type="entry name" value="PHD"/>
    <property type="match status" value="1"/>
</dbReference>
<reference evidence="6 7" key="1">
    <citation type="journal article" date="2021" name="Commun. Biol.">
        <title>The genome of Shorea leprosula (Dipterocarpaceae) highlights the ecological relevance of drought in aseasonal tropical rainforests.</title>
        <authorList>
            <person name="Ng K.K.S."/>
            <person name="Kobayashi M.J."/>
            <person name="Fawcett J.A."/>
            <person name="Hatakeyama M."/>
            <person name="Paape T."/>
            <person name="Ng C.H."/>
            <person name="Ang C.C."/>
            <person name="Tnah L.H."/>
            <person name="Lee C.T."/>
            <person name="Nishiyama T."/>
            <person name="Sese J."/>
            <person name="O'Brien M.J."/>
            <person name="Copetti D."/>
            <person name="Mohd Noor M.I."/>
            <person name="Ong R.C."/>
            <person name="Putra M."/>
            <person name="Sireger I.Z."/>
            <person name="Indrioko S."/>
            <person name="Kosugi Y."/>
            <person name="Izuno A."/>
            <person name="Isagi Y."/>
            <person name="Lee S.L."/>
            <person name="Shimizu K.K."/>
        </authorList>
    </citation>
    <scope>NUCLEOTIDE SEQUENCE [LARGE SCALE GENOMIC DNA]</scope>
    <source>
        <strain evidence="6">214</strain>
    </source>
</reference>
<protein>
    <recommendedName>
        <fullName evidence="5">Zinc finger PHD-type domain-containing protein</fullName>
    </recommendedName>
</protein>
<feature type="compositionally biased region" description="Basic and acidic residues" evidence="4">
    <location>
        <begin position="57"/>
        <end position="71"/>
    </location>
</feature>
<evidence type="ECO:0000313" key="6">
    <source>
        <dbReference type="EMBL" id="GKV24145.1"/>
    </source>
</evidence>